<dbReference type="InterPro" id="IPR000095">
    <property type="entry name" value="CRIB_dom"/>
</dbReference>
<reference evidence="22" key="1">
    <citation type="submission" date="2025-08" db="UniProtKB">
        <authorList>
            <consortium name="RefSeq"/>
        </authorList>
    </citation>
    <scope>IDENTIFICATION</scope>
</reference>
<dbReference type="PROSITE" id="PS51285">
    <property type="entry name" value="AGC_KINASE_CTER"/>
    <property type="match status" value="1"/>
</dbReference>
<keyword evidence="6" id="KW-0479">Metal-binding</keyword>
<evidence type="ECO:0000256" key="8">
    <source>
        <dbReference type="ARBA" id="ARBA00022777"/>
    </source>
</evidence>
<dbReference type="Pfam" id="PF25346">
    <property type="entry name" value="PH_MRCK"/>
    <property type="match status" value="1"/>
</dbReference>
<evidence type="ECO:0000259" key="17">
    <source>
        <dbReference type="PROSITE" id="PS50011"/>
    </source>
</evidence>
<dbReference type="InterPro" id="IPR011993">
    <property type="entry name" value="PH-like_dom_sf"/>
</dbReference>
<feature type="binding site" evidence="13">
    <location>
        <position position="96"/>
    </location>
    <ligand>
        <name>ATP</name>
        <dbReference type="ChEBI" id="CHEBI:30616"/>
    </ligand>
</feature>
<dbReference type="SMART" id="SM00233">
    <property type="entry name" value="PH"/>
    <property type="match status" value="1"/>
</dbReference>
<protein>
    <recommendedName>
        <fullName evidence="2">non-specific serine/threonine protein kinase</fullName>
        <ecNumber evidence="2">2.7.11.1</ecNumber>
    </recommendedName>
</protein>
<dbReference type="InterPro" id="IPR008271">
    <property type="entry name" value="Ser/Thr_kinase_AS"/>
</dbReference>
<evidence type="ECO:0000256" key="9">
    <source>
        <dbReference type="ARBA" id="ARBA00022840"/>
    </source>
</evidence>
<dbReference type="PANTHER" id="PTHR22988">
    <property type="entry name" value="MYOTONIC DYSTROPHY S/T KINASE-RELATED"/>
    <property type="match status" value="1"/>
</dbReference>
<evidence type="ECO:0000256" key="12">
    <source>
        <dbReference type="ARBA" id="ARBA00048679"/>
    </source>
</evidence>
<name>A0A3Q0HJS1_ALLSI</name>
<dbReference type="Pfam" id="PF00786">
    <property type="entry name" value="PBD"/>
    <property type="match status" value="1"/>
</dbReference>
<comment type="similarity">
    <text evidence="1">Belongs to the protein kinase superfamily. AGC Ser/Thr protein kinase family. DMPK subfamily.</text>
</comment>
<evidence type="ECO:0000259" key="16">
    <source>
        <dbReference type="PROSITE" id="PS50003"/>
    </source>
</evidence>
<evidence type="ECO:0000313" key="21">
    <source>
        <dbReference type="Proteomes" id="UP000189705"/>
    </source>
</evidence>
<evidence type="ECO:0000256" key="10">
    <source>
        <dbReference type="ARBA" id="ARBA00023054"/>
    </source>
</evidence>
<accession>A0A3Q0HJS1</accession>
<dbReference type="EC" id="2.7.11.1" evidence="2"/>
<keyword evidence="9 13" id="KW-0067">ATP-binding</keyword>
<evidence type="ECO:0000313" key="22">
    <source>
        <dbReference type="RefSeq" id="XP_025070708.1"/>
    </source>
</evidence>
<evidence type="ECO:0000259" key="18">
    <source>
        <dbReference type="PROSITE" id="PS50108"/>
    </source>
</evidence>
<organism evidence="21 22">
    <name type="scientific">Alligator sinensis</name>
    <name type="common">Chinese alligator</name>
    <dbReference type="NCBI Taxonomy" id="38654"/>
    <lineage>
        <taxon>Eukaryota</taxon>
        <taxon>Metazoa</taxon>
        <taxon>Chordata</taxon>
        <taxon>Craniata</taxon>
        <taxon>Vertebrata</taxon>
        <taxon>Euteleostomi</taxon>
        <taxon>Archelosauria</taxon>
        <taxon>Archosauria</taxon>
        <taxon>Crocodylia</taxon>
        <taxon>Alligatoridae</taxon>
        <taxon>Alligatorinae</taxon>
        <taxon>Alligator</taxon>
    </lineage>
</organism>
<dbReference type="PROSITE" id="PS50011">
    <property type="entry name" value="PROTEIN_KINASE_DOM"/>
    <property type="match status" value="1"/>
</dbReference>
<dbReference type="SUPFAM" id="SSF50729">
    <property type="entry name" value="PH domain-like"/>
    <property type="match status" value="1"/>
</dbReference>
<evidence type="ECO:0000256" key="14">
    <source>
        <dbReference type="SAM" id="Coils"/>
    </source>
</evidence>
<dbReference type="SMART" id="SM00036">
    <property type="entry name" value="CNH"/>
    <property type="match status" value="1"/>
</dbReference>
<evidence type="ECO:0000256" key="4">
    <source>
        <dbReference type="ARBA" id="ARBA00022553"/>
    </source>
</evidence>
<dbReference type="CDD" id="cd00132">
    <property type="entry name" value="CRIB"/>
    <property type="match status" value="1"/>
</dbReference>
<dbReference type="FunFam" id="2.30.29.30:FF:000242">
    <property type="entry name" value="serine/threonine-protein kinase MRCK gamma isoform X1"/>
    <property type="match status" value="1"/>
</dbReference>
<dbReference type="Gene3D" id="3.30.200.20">
    <property type="entry name" value="Phosphorylase Kinase, domain 1"/>
    <property type="match status" value="2"/>
</dbReference>
<dbReference type="SUPFAM" id="SSF56112">
    <property type="entry name" value="Protein kinase-like (PK-like)"/>
    <property type="match status" value="1"/>
</dbReference>
<feature type="domain" description="PH" evidence="16">
    <location>
        <begin position="788"/>
        <end position="907"/>
    </location>
</feature>
<feature type="region of interest" description="Disordered" evidence="15">
    <location>
        <begin position="291"/>
        <end position="327"/>
    </location>
</feature>
<dbReference type="InterPro" id="IPR017441">
    <property type="entry name" value="Protein_kinase_ATP_BS"/>
</dbReference>
<dbReference type="PROSITE" id="PS50108">
    <property type="entry name" value="CRIB"/>
    <property type="match status" value="1"/>
</dbReference>
<feature type="domain" description="CNH" evidence="19">
    <location>
        <begin position="930"/>
        <end position="1200"/>
    </location>
</feature>
<feature type="region of interest" description="Disordered" evidence="15">
    <location>
        <begin position="428"/>
        <end position="447"/>
    </location>
</feature>
<gene>
    <name evidence="22" type="primary">LOC102368069</name>
</gene>
<dbReference type="SMART" id="SM00220">
    <property type="entry name" value="S_TKc"/>
    <property type="match status" value="1"/>
</dbReference>
<dbReference type="GO" id="GO:0005524">
    <property type="term" value="F:ATP binding"/>
    <property type="evidence" value="ECO:0007669"/>
    <property type="project" value="UniProtKB-UniRule"/>
</dbReference>
<dbReference type="Pfam" id="PF00780">
    <property type="entry name" value="CNH"/>
    <property type="match status" value="1"/>
</dbReference>
<dbReference type="Pfam" id="PF00433">
    <property type="entry name" value="Pkinase_C"/>
    <property type="match status" value="1"/>
</dbReference>
<dbReference type="Gene3D" id="1.10.510.10">
    <property type="entry name" value="Transferase(Phosphotransferase) domain 1"/>
    <property type="match status" value="1"/>
</dbReference>
<dbReference type="InterPro" id="IPR000719">
    <property type="entry name" value="Prot_kinase_dom"/>
</dbReference>
<evidence type="ECO:0000256" key="15">
    <source>
        <dbReference type="SAM" id="MobiDB-lite"/>
    </source>
</evidence>
<keyword evidence="21" id="KW-1185">Reference proteome</keyword>
<comment type="catalytic activity">
    <reaction evidence="11">
        <text>L-threonyl-[protein] + ATP = O-phospho-L-threonyl-[protein] + ADP + H(+)</text>
        <dbReference type="Rhea" id="RHEA:46608"/>
        <dbReference type="Rhea" id="RHEA-COMP:11060"/>
        <dbReference type="Rhea" id="RHEA-COMP:11605"/>
        <dbReference type="ChEBI" id="CHEBI:15378"/>
        <dbReference type="ChEBI" id="CHEBI:30013"/>
        <dbReference type="ChEBI" id="CHEBI:30616"/>
        <dbReference type="ChEBI" id="CHEBI:61977"/>
        <dbReference type="ChEBI" id="CHEBI:456216"/>
        <dbReference type="EC" id="2.7.11.1"/>
    </reaction>
</comment>
<proteinExistence type="inferred from homology"/>
<feature type="coiled-coil region" evidence="14">
    <location>
        <begin position="541"/>
        <end position="568"/>
    </location>
</feature>
<keyword evidence="8 22" id="KW-0418">Kinase</keyword>
<evidence type="ECO:0000256" key="11">
    <source>
        <dbReference type="ARBA" id="ARBA00047899"/>
    </source>
</evidence>
<dbReference type="Pfam" id="PF00069">
    <property type="entry name" value="Pkinase"/>
    <property type="match status" value="1"/>
</dbReference>
<dbReference type="InterPro" id="IPR000961">
    <property type="entry name" value="AGC-kinase_C"/>
</dbReference>
<comment type="catalytic activity">
    <reaction evidence="12">
        <text>L-seryl-[protein] + ATP = O-phospho-L-seryl-[protein] + ADP + H(+)</text>
        <dbReference type="Rhea" id="RHEA:17989"/>
        <dbReference type="Rhea" id="RHEA-COMP:9863"/>
        <dbReference type="Rhea" id="RHEA-COMP:11604"/>
        <dbReference type="ChEBI" id="CHEBI:15378"/>
        <dbReference type="ChEBI" id="CHEBI:29999"/>
        <dbReference type="ChEBI" id="CHEBI:30616"/>
        <dbReference type="ChEBI" id="CHEBI:83421"/>
        <dbReference type="ChEBI" id="CHEBI:456216"/>
        <dbReference type="EC" id="2.7.11.1"/>
    </reaction>
</comment>
<dbReference type="GO" id="GO:0031032">
    <property type="term" value="P:actomyosin structure organization"/>
    <property type="evidence" value="ECO:0007669"/>
    <property type="project" value="TreeGrafter"/>
</dbReference>
<keyword evidence="7 13" id="KW-0547">Nucleotide-binding</keyword>
<dbReference type="GO" id="GO:0005856">
    <property type="term" value="C:cytoskeleton"/>
    <property type="evidence" value="ECO:0007669"/>
    <property type="project" value="TreeGrafter"/>
</dbReference>
<feature type="compositionally biased region" description="Basic and acidic residues" evidence="15">
    <location>
        <begin position="383"/>
        <end position="398"/>
    </location>
</feature>
<feature type="region of interest" description="Disordered" evidence="15">
    <location>
        <begin position="484"/>
        <end position="541"/>
    </location>
</feature>
<dbReference type="GO" id="GO:0046872">
    <property type="term" value="F:metal ion binding"/>
    <property type="evidence" value="ECO:0007669"/>
    <property type="project" value="UniProtKB-KW"/>
</dbReference>
<dbReference type="InterPro" id="IPR017892">
    <property type="entry name" value="Pkinase_C"/>
</dbReference>
<keyword evidence="10 14" id="KW-0175">Coiled coil</keyword>
<evidence type="ECO:0000256" key="5">
    <source>
        <dbReference type="ARBA" id="ARBA00022679"/>
    </source>
</evidence>
<keyword evidence="5" id="KW-0808">Transferase</keyword>
<dbReference type="KEGG" id="asn:102368069"/>
<dbReference type="PANTHER" id="PTHR22988:SF22">
    <property type="entry name" value="SERINE_THREONINE-PROTEIN KINASE MRCK GAMMA"/>
    <property type="match status" value="1"/>
</dbReference>
<dbReference type="GeneID" id="102368069"/>
<sequence length="1343" mass="145057">MSEGVPIYLCSIKGITASGPLLYTSGLPLPSLSWCSPLTDPCLLGPSIPATPFVEQVKELQLSRDDFEILKVIGRGAYGEVAVVRLRGSDRVYAMKILHKWEMLKRAEARARFYLAEMVLAIDSLHRLGYVHRDIKPDNVLLDAQGHVRLADFGSCLRLGPDGMVGSAMAAGTPDYISPEALRVVEGGRGRYGPACDWWALGVCAYELLFGETPFYAESLVETYGRIMAHEEHLHFPAEVTDVSEEAKALIRGLLCREELRLGRGGLGDFQEHPFFRGVAWARLRDSPAPYVPPVAGPGDTSNFDVDDDTLKEPESPPPSSQGTFPWHRLPFVGFTFMSGSSLARQGPSPPPGSSSSKDPKRAPLPGTDRAELCLADVLSRSPTKDAETRSPKRDVDKVSQQLVETHEEGETSGQLRALEKQLEATRKERDEALKAQHGPPGAPPEPLHARATVSHEGPACEGMSQDDTAGTESKGFWVMAQGRAGAASQSHQGGPDWSLVGGAGPSEGPAPTPCFGVPSTSEGPERGRGAAEQGDGAAETQQLRAQLEALSAAKGRLEQELQVLQAQGEAQINDLLQWVSEEKESRGYLQATATRLAQELESLKQVGTPASVRDPGVRAPPGAGGSAGVPAPSAAHPTPPGPTPLPAPGRTQASGLRPGVSPRQLQELEAQNQALGQELEKLKAELRARTLEGTKHLIRSRSTENDTISHGSSLEAPESPRAQEDAQLRPEGRRSLRAQTRPHSLHFCGVPLACGLICHVGCAGGALRCPPPPESPRQGLGAGAGTGTALEGVLSVPRPAGVRKGWQRVFAIVSDFRLFLFEAPEGRSSPGGVGATHVIDLRAEQFSAELVQASDVIHANPKDLPCIFRVTALQLWVPRTCCSLLLLAESAGEARRWVQALGALPRALPPQLRPVLALKEAYDSGLPLLPHALATAILDRERIALGTEDGLFVLHLRTNDVVQVGDCRRVQGLLACPQAQVLAVLCGRHHSVRLFSWAELGQPAAPGAKMTEVRGCQALAAGVLCRGTTPVLCLASKRQVLCVQLVPGTPPYRRGRELQAPGYVQCLDVLGDRLCVGFPGGFALYPLLNEGAPQPLPQPEEPRSRGLGQQEALRAVEVSLGELILCFGGLGVYVDGRGRRTRDQDLMWPAPPLSCCYSAPYLTVFSENALDVFDVRKAEWVQTVPLRKVRALNPEGSLLLFGTEKTRLVYLRNQAADQDEIKIPEITDLSRRQLVRTSKRRFSFRISNEERQQQRKEMMRDPDARARLISSPTNFSHVVHVGPGDGRHRLQDLPTAQAEKQQEAQLRPRSFSDPRQPLASRRISDQTSLPRSVSSSQGSSIS</sequence>
<dbReference type="RefSeq" id="XP_025070708.1">
    <property type="nucleotide sequence ID" value="XM_025214923.1"/>
</dbReference>
<dbReference type="PROSITE" id="PS00107">
    <property type="entry name" value="PROTEIN_KINASE_ATP"/>
    <property type="match status" value="1"/>
</dbReference>
<dbReference type="Proteomes" id="UP000189705">
    <property type="component" value="Unplaced"/>
</dbReference>
<feature type="region of interest" description="Disordered" evidence="15">
    <location>
        <begin position="696"/>
        <end position="736"/>
    </location>
</feature>
<dbReference type="SMART" id="SM00133">
    <property type="entry name" value="S_TK_X"/>
    <property type="match status" value="1"/>
</dbReference>
<dbReference type="InterPro" id="IPR001180">
    <property type="entry name" value="CNH_dom"/>
</dbReference>
<dbReference type="GO" id="GO:0005737">
    <property type="term" value="C:cytoplasm"/>
    <property type="evidence" value="ECO:0007669"/>
    <property type="project" value="TreeGrafter"/>
</dbReference>
<evidence type="ECO:0000256" key="7">
    <source>
        <dbReference type="ARBA" id="ARBA00022741"/>
    </source>
</evidence>
<keyword evidence="3" id="KW-0723">Serine/threonine-protein kinase</keyword>
<dbReference type="FunFam" id="1.10.510.10:FF:000014">
    <property type="entry name" value="Non-specific serine/threonine protein kinase"/>
    <property type="match status" value="1"/>
</dbReference>
<evidence type="ECO:0000256" key="2">
    <source>
        <dbReference type="ARBA" id="ARBA00012513"/>
    </source>
</evidence>
<dbReference type="InParanoid" id="A0A3Q0HJS1"/>
<evidence type="ECO:0000256" key="3">
    <source>
        <dbReference type="ARBA" id="ARBA00022527"/>
    </source>
</evidence>
<feature type="region of interest" description="Disordered" evidence="15">
    <location>
        <begin position="607"/>
        <end position="661"/>
    </location>
</feature>
<feature type="domain" description="AGC-kinase C-terminal" evidence="20">
    <location>
        <begin position="277"/>
        <end position="347"/>
    </location>
</feature>
<dbReference type="InterPro" id="IPR050839">
    <property type="entry name" value="Rho-assoc_Ser/Thr_Kinase"/>
</dbReference>
<evidence type="ECO:0000256" key="1">
    <source>
        <dbReference type="ARBA" id="ARBA00005719"/>
    </source>
</evidence>
<dbReference type="PROSITE" id="PS50219">
    <property type="entry name" value="CNH"/>
    <property type="match status" value="1"/>
</dbReference>
<dbReference type="InterPro" id="IPR001849">
    <property type="entry name" value="PH_domain"/>
</dbReference>
<dbReference type="SMART" id="SM00285">
    <property type="entry name" value="PBD"/>
    <property type="match status" value="1"/>
</dbReference>
<dbReference type="PROSITE" id="PS00108">
    <property type="entry name" value="PROTEIN_KINASE_ST"/>
    <property type="match status" value="1"/>
</dbReference>
<evidence type="ECO:0000259" key="19">
    <source>
        <dbReference type="PROSITE" id="PS50219"/>
    </source>
</evidence>
<feature type="compositionally biased region" description="Basic and acidic residues" evidence="15">
    <location>
        <begin position="722"/>
        <end position="735"/>
    </location>
</feature>
<keyword evidence="4" id="KW-0597">Phosphoprotein</keyword>
<dbReference type="InterPro" id="IPR011009">
    <property type="entry name" value="Kinase-like_dom_sf"/>
</dbReference>
<dbReference type="GO" id="GO:0004674">
    <property type="term" value="F:protein serine/threonine kinase activity"/>
    <property type="evidence" value="ECO:0007669"/>
    <property type="project" value="UniProtKB-KW"/>
</dbReference>
<dbReference type="InterPro" id="IPR057529">
    <property type="entry name" value="MRCK/ROCK_PH"/>
</dbReference>
<dbReference type="Gene3D" id="2.30.29.30">
    <property type="entry name" value="Pleckstrin-homology domain (PH domain)/Phosphotyrosine-binding domain (PTB)"/>
    <property type="match status" value="1"/>
</dbReference>
<dbReference type="PROSITE" id="PS50003">
    <property type="entry name" value="PH_DOMAIN"/>
    <property type="match status" value="1"/>
</dbReference>
<feature type="domain" description="Protein kinase" evidence="17">
    <location>
        <begin position="1"/>
        <end position="276"/>
    </location>
</feature>
<feature type="region of interest" description="Disordered" evidence="15">
    <location>
        <begin position="339"/>
        <end position="417"/>
    </location>
</feature>
<evidence type="ECO:0000256" key="6">
    <source>
        <dbReference type="ARBA" id="ARBA00022723"/>
    </source>
</evidence>
<feature type="compositionally biased region" description="Pro residues" evidence="15">
    <location>
        <begin position="638"/>
        <end position="648"/>
    </location>
</feature>
<feature type="domain" description="CRIB" evidence="18">
    <location>
        <begin position="1270"/>
        <end position="1283"/>
    </location>
</feature>
<evidence type="ECO:0000256" key="13">
    <source>
        <dbReference type="PROSITE-ProRule" id="PRU10141"/>
    </source>
</evidence>
<evidence type="ECO:0000259" key="20">
    <source>
        <dbReference type="PROSITE" id="PS51285"/>
    </source>
</evidence>
<feature type="region of interest" description="Disordered" evidence="15">
    <location>
        <begin position="1269"/>
        <end position="1343"/>
    </location>
</feature>
<feature type="compositionally biased region" description="Low complexity" evidence="15">
    <location>
        <begin position="1329"/>
        <end position="1343"/>
    </location>
</feature>
<feature type="coiled-coil region" evidence="14">
    <location>
        <begin position="666"/>
        <end position="693"/>
    </location>
</feature>